<feature type="active site" evidence="8">
    <location>
        <position position="138"/>
    </location>
</feature>
<proteinExistence type="inferred from homology"/>
<keyword evidence="4" id="KW-0378">Hydrolase</keyword>
<dbReference type="Pfam" id="PF09211">
    <property type="entry name" value="DUF1958"/>
    <property type="match status" value="1"/>
</dbReference>
<feature type="active site" description="Proton acceptor" evidence="8">
    <location>
        <position position="77"/>
    </location>
</feature>
<feature type="domain" description="Penicillin-binding protein 4 C-terminal" evidence="12">
    <location>
        <begin position="316"/>
        <end position="380"/>
    </location>
</feature>
<dbReference type="NCBIfam" id="NF038258">
    <property type="entry name" value="PBP4_Staph"/>
    <property type="match status" value="1"/>
</dbReference>
<dbReference type="RefSeq" id="WP_095106702.1">
    <property type="nucleotide sequence ID" value="NZ_BKAR01000003.1"/>
</dbReference>
<evidence type="ECO:0000256" key="8">
    <source>
        <dbReference type="PIRSR" id="PIRSR618044-1"/>
    </source>
</evidence>
<dbReference type="InterPro" id="IPR018044">
    <property type="entry name" value="Peptidase_S11"/>
</dbReference>
<reference evidence="13 14" key="1">
    <citation type="submission" date="2019-07" db="EMBL/GenBank/DDBJ databases">
        <title>Whole genome shotgun sequence of Staphylococcus piscifermentans NBRC 109625.</title>
        <authorList>
            <person name="Hosoyama A."/>
            <person name="Uohara A."/>
            <person name="Ohji S."/>
            <person name="Ichikawa N."/>
        </authorList>
    </citation>
    <scope>NUCLEOTIDE SEQUENCE [LARGE SCALE GENOMIC DNA]</scope>
    <source>
        <strain evidence="13 14">NBRC 109625</strain>
    </source>
</reference>
<feature type="domain" description="Peptidase S11 D-alanyl-D-alanine carboxypeptidase A N-terminal" evidence="11">
    <location>
        <begin position="56"/>
        <end position="287"/>
    </location>
</feature>
<evidence type="ECO:0000256" key="9">
    <source>
        <dbReference type="PIRSR" id="PIRSR618044-2"/>
    </source>
</evidence>
<evidence type="ECO:0000256" key="10">
    <source>
        <dbReference type="RuleBase" id="RU004016"/>
    </source>
</evidence>
<dbReference type="Gene3D" id="2.30.140.20">
    <property type="entry name" value="Penicillin-binding protein 4, C-terminal domain"/>
    <property type="match status" value="1"/>
</dbReference>
<comment type="similarity">
    <text evidence="2 10">Belongs to the peptidase S11 family.</text>
</comment>
<dbReference type="InterPro" id="IPR001967">
    <property type="entry name" value="Peptidase_S11_N"/>
</dbReference>
<accession>A0A239UFI7</accession>
<dbReference type="InterPro" id="IPR015294">
    <property type="entry name" value="Pen-bd_prot4_C_dom"/>
</dbReference>
<keyword evidence="14" id="KW-1185">Reference proteome</keyword>
<dbReference type="InterPro" id="IPR000871">
    <property type="entry name" value="Beta-lactam_class-A"/>
</dbReference>
<dbReference type="EMBL" id="BKAR01000003">
    <property type="protein sequence ID" value="GEP83864.1"/>
    <property type="molecule type" value="Genomic_DNA"/>
</dbReference>
<evidence type="ECO:0000256" key="4">
    <source>
        <dbReference type="ARBA" id="ARBA00022801"/>
    </source>
</evidence>
<dbReference type="GO" id="GO:0046677">
    <property type="term" value="P:response to antibiotic"/>
    <property type="evidence" value="ECO:0007669"/>
    <property type="project" value="InterPro"/>
</dbReference>
<dbReference type="GO" id="GO:0030655">
    <property type="term" value="P:beta-lactam antibiotic catabolic process"/>
    <property type="evidence" value="ECO:0007669"/>
    <property type="project" value="InterPro"/>
</dbReference>
<dbReference type="GO" id="GO:0008360">
    <property type="term" value="P:regulation of cell shape"/>
    <property type="evidence" value="ECO:0007669"/>
    <property type="project" value="UniProtKB-KW"/>
</dbReference>
<comment type="function">
    <text evidence="1">Removes C-terminal D-alanyl residues from sugar-peptide cell wall precursors.</text>
</comment>
<evidence type="ECO:0000259" key="12">
    <source>
        <dbReference type="Pfam" id="PF09211"/>
    </source>
</evidence>
<evidence type="ECO:0000259" key="11">
    <source>
        <dbReference type="Pfam" id="PF00768"/>
    </source>
</evidence>
<gene>
    <name evidence="13" type="ORF">SPI02_04490</name>
</gene>
<keyword evidence="5" id="KW-0133">Cell shape</keyword>
<feature type="active site" description="Acyl-ester intermediate" evidence="8">
    <location>
        <position position="74"/>
    </location>
</feature>
<dbReference type="InterPro" id="IPR015956">
    <property type="entry name" value="Peniciliin-bd_prot_C_sf"/>
</dbReference>
<dbReference type="SUPFAM" id="SSF56601">
    <property type="entry name" value="beta-lactamase/transpeptidase-like"/>
    <property type="match status" value="1"/>
</dbReference>
<evidence type="ECO:0000256" key="6">
    <source>
        <dbReference type="ARBA" id="ARBA00022984"/>
    </source>
</evidence>
<dbReference type="Pfam" id="PF00768">
    <property type="entry name" value="Peptidase_S11"/>
    <property type="match status" value="1"/>
</dbReference>
<evidence type="ECO:0000256" key="1">
    <source>
        <dbReference type="ARBA" id="ARBA00003217"/>
    </source>
</evidence>
<dbReference type="GO" id="GO:0008800">
    <property type="term" value="F:beta-lactamase activity"/>
    <property type="evidence" value="ECO:0007669"/>
    <property type="project" value="InterPro"/>
</dbReference>
<dbReference type="GO" id="GO:0071555">
    <property type="term" value="P:cell wall organization"/>
    <property type="evidence" value="ECO:0007669"/>
    <property type="project" value="UniProtKB-KW"/>
</dbReference>
<feature type="binding site" evidence="9">
    <location>
        <position position="258"/>
    </location>
    <ligand>
        <name>substrate</name>
    </ligand>
</feature>
<dbReference type="PANTHER" id="PTHR35333">
    <property type="entry name" value="BETA-LACTAMASE"/>
    <property type="match status" value="1"/>
</dbReference>
<keyword evidence="13" id="KW-0121">Carboxypeptidase</keyword>
<evidence type="ECO:0000256" key="5">
    <source>
        <dbReference type="ARBA" id="ARBA00022960"/>
    </source>
</evidence>
<dbReference type="OrthoDB" id="9791132at2"/>
<protein>
    <submittedName>
        <fullName evidence="13">D-alanyl-D-alanine carboxypeptidase</fullName>
    </submittedName>
</protein>
<dbReference type="Gene3D" id="3.40.710.10">
    <property type="entry name" value="DD-peptidase/beta-lactamase superfamily"/>
    <property type="match status" value="1"/>
</dbReference>
<dbReference type="InterPro" id="IPR012338">
    <property type="entry name" value="Beta-lactam/transpept-like"/>
</dbReference>
<evidence type="ECO:0000313" key="14">
    <source>
        <dbReference type="Proteomes" id="UP000321736"/>
    </source>
</evidence>
<dbReference type="InterPro" id="IPR037091">
    <property type="entry name" value="Pen-bd_prot4_C_dom_sf"/>
</dbReference>
<evidence type="ECO:0000313" key="13">
    <source>
        <dbReference type="EMBL" id="GEP83864.1"/>
    </source>
</evidence>
<dbReference type="PRINTS" id="PR00725">
    <property type="entry name" value="DADACBPTASE1"/>
</dbReference>
<comment type="caution">
    <text evidence="13">The sequence shown here is derived from an EMBL/GenBank/DDBJ whole genome shotgun (WGS) entry which is preliminary data.</text>
</comment>
<keyword evidence="3" id="KW-0732">Signal</keyword>
<dbReference type="GO" id="GO:0009252">
    <property type="term" value="P:peptidoglycan biosynthetic process"/>
    <property type="evidence" value="ECO:0007669"/>
    <property type="project" value="UniProtKB-KW"/>
</dbReference>
<sequence>MKKIILITLLIFFASTIITPFSEAATNTPSPAEVANEYGYNISDDFNPEGAVNISQTGQVLYDYHMNKKWYPASMTKLMTMYLTLEAVKEHKLSLDDKVKITNDDYRMSTLPELSNTKLYPGETYTIKELLQITVSASSNAAALILAKKVGGNTSDFTDQMNKKAKKLGMTQTHFVNPTGAENNLLQNYAPKKYKNEMSSRASAKDFAILSQRVIQDTPKILYFTKQLAPTQHGVTYYTFNWSLEGSELSLKGTDGLKTGSSDIADYNHTITTKRNGFRIDQAIMGAGDYKHLGGEKERNKMGNSIMNRSFDQYKYVKVLSKGEQKINGKKYFVKKDLYDVLPKDYTKKDYKFVIKDGQVHIDYPRQFISNQYGPPSVEVKRPLIHEATTFAQSSFSEHPVLTVLGFVFIIAALAIIIFLIIDGIRRRKK</sequence>
<dbReference type="GO" id="GO:0006508">
    <property type="term" value="P:proteolysis"/>
    <property type="evidence" value="ECO:0007669"/>
    <property type="project" value="InterPro"/>
</dbReference>
<keyword evidence="6" id="KW-0573">Peptidoglycan synthesis</keyword>
<keyword evidence="13" id="KW-0645">Protease</keyword>
<organism evidence="13 14">
    <name type="scientific">Staphylococcus piscifermentans</name>
    <dbReference type="NCBI Taxonomy" id="70258"/>
    <lineage>
        <taxon>Bacteria</taxon>
        <taxon>Bacillati</taxon>
        <taxon>Bacillota</taxon>
        <taxon>Bacilli</taxon>
        <taxon>Bacillales</taxon>
        <taxon>Staphylococcaceae</taxon>
        <taxon>Staphylococcus</taxon>
    </lineage>
</organism>
<dbReference type="GO" id="GO:0009002">
    <property type="term" value="F:serine-type D-Ala-D-Ala carboxypeptidase activity"/>
    <property type="evidence" value="ECO:0007669"/>
    <property type="project" value="InterPro"/>
</dbReference>
<dbReference type="Proteomes" id="UP000321736">
    <property type="component" value="Unassembled WGS sequence"/>
</dbReference>
<dbReference type="SUPFAM" id="SSF69189">
    <property type="entry name" value="Penicillin-binding protein associated domain"/>
    <property type="match status" value="1"/>
</dbReference>
<evidence type="ECO:0000256" key="3">
    <source>
        <dbReference type="ARBA" id="ARBA00022729"/>
    </source>
</evidence>
<dbReference type="AlphaFoldDB" id="A0A239UFI7"/>
<evidence type="ECO:0000256" key="2">
    <source>
        <dbReference type="ARBA" id="ARBA00007164"/>
    </source>
</evidence>
<name>A0A239UFI7_9STAP</name>
<dbReference type="PANTHER" id="PTHR35333:SF4">
    <property type="entry name" value="SLR0121 PROTEIN"/>
    <property type="match status" value="1"/>
</dbReference>
<evidence type="ECO:0000256" key="7">
    <source>
        <dbReference type="ARBA" id="ARBA00023316"/>
    </source>
</evidence>
<keyword evidence="7" id="KW-0961">Cell wall biogenesis/degradation</keyword>